<gene>
    <name evidence="2" type="ORF">SAMN05421779_10525</name>
</gene>
<organism evidence="2 3">
    <name type="scientific">Insolitispirillum peregrinum</name>
    <dbReference type="NCBI Taxonomy" id="80876"/>
    <lineage>
        <taxon>Bacteria</taxon>
        <taxon>Pseudomonadati</taxon>
        <taxon>Pseudomonadota</taxon>
        <taxon>Alphaproteobacteria</taxon>
        <taxon>Rhodospirillales</taxon>
        <taxon>Novispirillaceae</taxon>
        <taxon>Insolitispirillum</taxon>
    </lineage>
</organism>
<dbReference type="InterPro" id="IPR041698">
    <property type="entry name" value="Methyltransf_25"/>
</dbReference>
<dbReference type="EMBL" id="FTOA01000005">
    <property type="protein sequence ID" value="SIS96067.1"/>
    <property type="molecule type" value="Genomic_DNA"/>
</dbReference>
<dbReference type="GO" id="GO:0016301">
    <property type="term" value="F:kinase activity"/>
    <property type="evidence" value="ECO:0007669"/>
    <property type="project" value="UniProtKB-KW"/>
</dbReference>
<keyword evidence="2" id="KW-0808">Transferase</keyword>
<keyword evidence="3" id="KW-1185">Reference proteome</keyword>
<evidence type="ECO:0000313" key="3">
    <source>
        <dbReference type="Proteomes" id="UP000185678"/>
    </source>
</evidence>
<dbReference type="AlphaFoldDB" id="A0A1N7NCH6"/>
<proteinExistence type="predicted"/>
<dbReference type="CDD" id="cd02440">
    <property type="entry name" value="AdoMet_MTases"/>
    <property type="match status" value="1"/>
</dbReference>
<keyword evidence="2" id="KW-0418">Kinase</keyword>
<reference evidence="2 3" key="1">
    <citation type="submission" date="2017-01" db="EMBL/GenBank/DDBJ databases">
        <authorList>
            <person name="Mah S.A."/>
            <person name="Swanson W.J."/>
            <person name="Moy G.W."/>
            <person name="Vacquier V.D."/>
        </authorList>
    </citation>
    <scope>NUCLEOTIDE SEQUENCE [LARGE SCALE GENOMIC DNA]</scope>
    <source>
        <strain evidence="2 3">DSM 11589</strain>
    </source>
</reference>
<evidence type="ECO:0000259" key="1">
    <source>
        <dbReference type="Pfam" id="PF13649"/>
    </source>
</evidence>
<dbReference type="Proteomes" id="UP000185678">
    <property type="component" value="Unassembled WGS sequence"/>
</dbReference>
<dbReference type="Pfam" id="PF13649">
    <property type="entry name" value="Methyltransf_25"/>
    <property type="match status" value="1"/>
</dbReference>
<name>A0A1N7NCH6_9PROT</name>
<dbReference type="SUPFAM" id="SSF53335">
    <property type="entry name" value="S-adenosyl-L-methionine-dependent methyltransferases"/>
    <property type="match status" value="1"/>
</dbReference>
<accession>A0A1N7NCH6</accession>
<evidence type="ECO:0000313" key="2">
    <source>
        <dbReference type="EMBL" id="SIS96067.1"/>
    </source>
</evidence>
<dbReference type="InterPro" id="IPR029063">
    <property type="entry name" value="SAM-dependent_MTases_sf"/>
</dbReference>
<dbReference type="Gene3D" id="3.40.50.150">
    <property type="entry name" value="Vaccinia Virus protein VP39"/>
    <property type="match status" value="1"/>
</dbReference>
<protein>
    <submittedName>
        <fullName evidence="2">Serine/threonine-protein kinase HipA</fullName>
    </submittedName>
</protein>
<dbReference type="OrthoDB" id="9808480at2"/>
<dbReference type="RefSeq" id="WP_076400974.1">
    <property type="nucleotide sequence ID" value="NZ_FTOA01000005.1"/>
</dbReference>
<feature type="domain" description="Methyltransferase" evidence="1">
    <location>
        <begin position="45"/>
        <end position="137"/>
    </location>
</feature>
<dbReference type="STRING" id="80876.SAMN05421779_10525"/>
<sequence>MTQPQSEAFSLVFDDLPRQGPGSDPCTRALLRRIRPWLPEKIDAADMGCGNGRSAMVIAEVCGGPVTAVDLHQPYLTALMAQAERRGLSDKLIARNTDMLDSGLKKQSLDLLWSEGAAFAVGFEQALSVWYHLLKPGALLVVSECSWLTANPAKPVAAFWNDAYPEMQTVGGNISLAEGLGYGFIHAEVLPGEAWEDEYYRPLEQRIATLAERAADIPHLKAVMAGVKAEIAMFRQHHDHYGYVFYVLRRM</sequence>